<comment type="caution">
    <text evidence="1">The sequence shown here is derived from an EMBL/GenBank/DDBJ whole genome shotgun (WGS) entry which is preliminary data.</text>
</comment>
<dbReference type="AlphaFoldDB" id="A0AAV4QJF6"/>
<dbReference type="Proteomes" id="UP001054945">
    <property type="component" value="Unassembled WGS sequence"/>
</dbReference>
<sequence length="121" mass="14493">MIILQLYNSFVHFCHGYKLSRETVLTTFDSFPFYRNGNAVLSLQLQEKEDIPLDLEYSEILLLHYSVFLFNVSDCFVFLSFRNEKRNGFVHVHLHTNIWPHICFPLQKKYKNAAKESFRHF</sequence>
<name>A0AAV4QJF6_CAEEX</name>
<protein>
    <submittedName>
        <fullName evidence="1">Uncharacterized protein</fullName>
    </submittedName>
</protein>
<keyword evidence="2" id="KW-1185">Reference proteome</keyword>
<dbReference type="EMBL" id="BPLR01006323">
    <property type="protein sequence ID" value="GIY08984.1"/>
    <property type="molecule type" value="Genomic_DNA"/>
</dbReference>
<reference evidence="1 2" key="1">
    <citation type="submission" date="2021-06" db="EMBL/GenBank/DDBJ databases">
        <title>Caerostris extrusa draft genome.</title>
        <authorList>
            <person name="Kono N."/>
            <person name="Arakawa K."/>
        </authorList>
    </citation>
    <scope>NUCLEOTIDE SEQUENCE [LARGE SCALE GENOMIC DNA]</scope>
</reference>
<proteinExistence type="predicted"/>
<organism evidence="1 2">
    <name type="scientific">Caerostris extrusa</name>
    <name type="common">Bark spider</name>
    <name type="synonym">Caerostris bankana</name>
    <dbReference type="NCBI Taxonomy" id="172846"/>
    <lineage>
        <taxon>Eukaryota</taxon>
        <taxon>Metazoa</taxon>
        <taxon>Ecdysozoa</taxon>
        <taxon>Arthropoda</taxon>
        <taxon>Chelicerata</taxon>
        <taxon>Arachnida</taxon>
        <taxon>Araneae</taxon>
        <taxon>Araneomorphae</taxon>
        <taxon>Entelegynae</taxon>
        <taxon>Araneoidea</taxon>
        <taxon>Araneidae</taxon>
        <taxon>Caerostris</taxon>
    </lineage>
</organism>
<accession>A0AAV4QJF6</accession>
<evidence type="ECO:0000313" key="2">
    <source>
        <dbReference type="Proteomes" id="UP001054945"/>
    </source>
</evidence>
<evidence type="ECO:0000313" key="1">
    <source>
        <dbReference type="EMBL" id="GIY08984.1"/>
    </source>
</evidence>
<gene>
    <name evidence="1" type="ORF">CEXT_351971</name>
</gene>